<feature type="compositionally biased region" description="Low complexity" evidence="1">
    <location>
        <begin position="246"/>
        <end position="264"/>
    </location>
</feature>
<feature type="region of interest" description="Disordered" evidence="1">
    <location>
        <begin position="246"/>
        <end position="274"/>
    </location>
</feature>
<dbReference type="EMBL" id="CAJNRD030001116">
    <property type="protein sequence ID" value="CAG5074859.1"/>
    <property type="molecule type" value="Genomic_DNA"/>
</dbReference>
<dbReference type="Proteomes" id="UP000786811">
    <property type="component" value="Unassembled WGS sequence"/>
</dbReference>
<feature type="non-terminal residue" evidence="2">
    <location>
        <position position="1"/>
    </location>
</feature>
<proteinExistence type="predicted"/>
<name>A0A8J2EJ49_COTCN</name>
<protein>
    <submittedName>
        <fullName evidence="2">Uncharacterized protein</fullName>
    </submittedName>
</protein>
<evidence type="ECO:0000313" key="2">
    <source>
        <dbReference type="EMBL" id="CAG5074859.1"/>
    </source>
</evidence>
<dbReference type="AlphaFoldDB" id="A0A8J2EJ49"/>
<reference evidence="2" key="1">
    <citation type="submission" date="2021-04" db="EMBL/GenBank/DDBJ databases">
        <authorList>
            <person name="Chebbi M.A.C M."/>
        </authorList>
    </citation>
    <scope>NUCLEOTIDE SEQUENCE</scope>
</reference>
<evidence type="ECO:0000256" key="1">
    <source>
        <dbReference type="SAM" id="MobiDB-lite"/>
    </source>
</evidence>
<evidence type="ECO:0000313" key="3">
    <source>
        <dbReference type="Proteomes" id="UP000786811"/>
    </source>
</evidence>
<accession>A0A8J2EJ49</accession>
<comment type="caution">
    <text evidence="2">The sequence shown here is derived from an EMBL/GenBank/DDBJ whole genome shotgun (WGS) entry which is preliminary data.</text>
</comment>
<keyword evidence="3" id="KW-1185">Reference proteome</keyword>
<organism evidence="2 3">
    <name type="scientific">Cotesia congregata</name>
    <name type="common">Parasitoid wasp</name>
    <name type="synonym">Apanteles congregatus</name>
    <dbReference type="NCBI Taxonomy" id="51543"/>
    <lineage>
        <taxon>Eukaryota</taxon>
        <taxon>Metazoa</taxon>
        <taxon>Ecdysozoa</taxon>
        <taxon>Arthropoda</taxon>
        <taxon>Hexapoda</taxon>
        <taxon>Insecta</taxon>
        <taxon>Pterygota</taxon>
        <taxon>Neoptera</taxon>
        <taxon>Endopterygota</taxon>
        <taxon>Hymenoptera</taxon>
        <taxon>Apocrita</taxon>
        <taxon>Ichneumonoidea</taxon>
        <taxon>Braconidae</taxon>
        <taxon>Microgastrinae</taxon>
        <taxon>Cotesia</taxon>
    </lineage>
</organism>
<dbReference type="OrthoDB" id="10306002at2759"/>
<sequence>GNAELYDDFIYETEVLAKGACDRRDFLLNYYGRRDKLNQILEEFNTFMAQKALTGDSLYEFPGEDLLRMINFEALADKKAGIKMVDEKNKINFYWKSLNENTVRNIVPGTLTRFACNPDKIFDWEAKVDPAFTSDINDIYKEFAVTVGELMQKYQTEMELCKKIPSIKTALINFTTQALKSYFQRYVIDVFDTRVSTFCRRRCITTELRAINRRFIKNLDGLDELMGPMIADWHEFQEKCELKSTTTTSTTITPTTTSTTTPAPIIIPPYHRSRPHPSDDDCWGILDIFKHHNYFD</sequence>
<gene>
    <name evidence="2" type="ORF">HICCMSTLAB_LOCUS1092</name>
</gene>